<organism evidence="1 2">
    <name type="scientific">Paenibacillus xerothermodurans</name>
    <dbReference type="NCBI Taxonomy" id="1977292"/>
    <lineage>
        <taxon>Bacteria</taxon>
        <taxon>Bacillati</taxon>
        <taxon>Bacillota</taxon>
        <taxon>Bacilli</taxon>
        <taxon>Bacillales</taxon>
        <taxon>Paenibacillaceae</taxon>
        <taxon>Paenibacillus</taxon>
    </lineage>
</organism>
<dbReference type="AlphaFoldDB" id="A0A2W1NX03"/>
<gene>
    <name evidence="1" type="ORF">CBW46_014995</name>
</gene>
<accession>A0A2W1NX03</accession>
<keyword evidence="2" id="KW-1185">Reference proteome</keyword>
<evidence type="ECO:0000313" key="1">
    <source>
        <dbReference type="EMBL" id="PZE20192.1"/>
    </source>
</evidence>
<evidence type="ECO:0000313" key="2">
    <source>
        <dbReference type="Proteomes" id="UP000214746"/>
    </source>
</evidence>
<protein>
    <submittedName>
        <fullName evidence="1">Uncharacterized protein</fullName>
    </submittedName>
</protein>
<name>A0A2W1NX03_PAEXE</name>
<proteinExistence type="predicted"/>
<dbReference type="Proteomes" id="UP000214746">
    <property type="component" value="Unassembled WGS sequence"/>
</dbReference>
<reference evidence="1" key="1">
    <citation type="submission" date="2018-06" db="EMBL/GenBank/DDBJ databases">
        <title>Paenibacillus xerothermodurans sp. nov. an extremely dry heat resistant spore forming bacterium isolated from the soil of Cape Canaveral, Florida.</title>
        <authorList>
            <person name="Seuylemezian A."/>
            <person name="Kaur N."/>
            <person name="Patil P."/>
            <person name="Patil P."/>
            <person name="Mayilraj S."/>
            <person name="Vaishampayan P."/>
        </authorList>
    </citation>
    <scope>NUCLEOTIDE SEQUENCE [LARGE SCALE GENOMIC DNA]</scope>
    <source>
        <strain evidence="1">ATCC 27380</strain>
    </source>
</reference>
<sequence length="99" mass="10949">MRKDGRRGETAHGCIGKERREACLGGEPTMLFKIMEGYARGAVTMANTQECRISAHSEQSRQGGRLLLVAGARRLGGQHEKGMDMFNMPSPFMQLLPLQ</sequence>
<dbReference type="EMBL" id="NHRJ02000009">
    <property type="protein sequence ID" value="PZE20192.1"/>
    <property type="molecule type" value="Genomic_DNA"/>
</dbReference>
<comment type="caution">
    <text evidence="1">The sequence shown here is derived from an EMBL/GenBank/DDBJ whole genome shotgun (WGS) entry which is preliminary data.</text>
</comment>